<dbReference type="GO" id="GO:0000155">
    <property type="term" value="F:phosphorelay sensor kinase activity"/>
    <property type="evidence" value="ECO:0007669"/>
    <property type="project" value="InterPro"/>
</dbReference>
<reference evidence="13" key="2">
    <citation type="submission" date="2020-09" db="EMBL/GenBank/DDBJ databases">
        <authorList>
            <person name="Sun Q."/>
            <person name="Zhou Y."/>
        </authorList>
    </citation>
    <scope>NUCLEOTIDE SEQUENCE</scope>
    <source>
        <strain evidence="13">CGMCC 1.15966</strain>
    </source>
</reference>
<dbReference type="PANTHER" id="PTHR24421:SF10">
    <property type="entry name" value="NITRATE_NITRITE SENSOR PROTEIN NARQ"/>
    <property type="match status" value="1"/>
</dbReference>
<evidence type="ECO:0000256" key="5">
    <source>
        <dbReference type="ARBA" id="ARBA00022741"/>
    </source>
</evidence>
<dbReference type="Pfam" id="PF02518">
    <property type="entry name" value="HATPase_c"/>
    <property type="match status" value="1"/>
</dbReference>
<accession>A0A8H9FYX5</accession>
<keyword evidence="11" id="KW-0732">Signal</keyword>
<sequence length="666" mass="77161">MNAWGKVFQLLMLLCVGYATASAKVIPKIPYQHDIDSLESLIKTNIGLEQKIISIYELSFYCSFSDSTKAHQYLNQALSIKIDNPIFLGMGKMYAGMFFMDYDIPKAIKLFEEADSEFEKFDTPQAKILQARTLNNLASAYQWEDKHVKMLDILINRALPTARQTDDNVVTGNILYKIGLNFWNNVQYVEANRYLIESISLLKKGKYDPFMLLEDYKLLILSLHAMDEHEKAKELIADFERFFKKHHGMLPMSDYHLVHAINFRFLKKYDIALIHLDKALEYLKIENVTNLRVISSILYQKVLINIAKGDYKSAFVDLQSKVEKQLSLKNAFFQDSLNVAIAYVKIYEGLKDYKKAMEWVRKKETLQDTMYSRRIRESIMDYEVKYQSLEKESEIHHLKAEREKAESDIKNARIISALIALLLILLGHFLFKNHQKNKRLLQQQEINNNQKLLEEKHKQKLMSLDAMLQGEEKERNRLSRDLHDGLGSILASIKYKVLDLQLSNPNHKVDSVLHDMDYAITEMRRISHNLMPESLRRFGLEVSLSDLCKSLQNLHTKIELQLYGTFESLSLENQTHIYRIIQELLYNSIKHSEAKHILVQCSMEDKVVFITVEDDGVGFQTNLLKANSKAGVGLKNVNLRVNYLHGKLDINSEVGKGTSVEIELFV</sequence>
<evidence type="ECO:0000256" key="10">
    <source>
        <dbReference type="SAM" id="Phobius"/>
    </source>
</evidence>
<keyword evidence="9" id="KW-0175">Coiled coil</keyword>
<feature type="chain" id="PRO_5034509176" description="histidine kinase" evidence="11">
    <location>
        <begin position="22"/>
        <end position="666"/>
    </location>
</feature>
<dbReference type="SUPFAM" id="SSF48452">
    <property type="entry name" value="TPR-like"/>
    <property type="match status" value="1"/>
</dbReference>
<dbReference type="SUPFAM" id="SSF55874">
    <property type="entry name" value="ATPase domain of HSP90 chaperone/DNA topoisomerase II/histidine kinase"/>
    <property type="match status" value="1"/>
</dbReference>
<keyword evidence="3" id="KW-0597">Phosphoprotein</keyword>
<comment type="catalytic activity">
    <reaction evidence="1">
        <text>ATP + protein L-histidine = ADP + protein N-phospho-L-histidine.</text>
        <dbReference type="EC" id="2.7.13.3"/>
    </reaction>
</comment>
<dbReference type="SMART" id="SM00387">
    <property type="entry name" value="HATPase_c"/>
    <property type="match status" value="1"/>
</dbReference>
<keyword evidence="4" id="KW-0808">Transferase</keyword>
<protein>
    <recommendedName>
        <fullName evidence="2">histidine kinase</fullName>
        <ecNumber evidence="2">2.7.13.3</ecNumber>
    </recommendedName>
</protein>
<dbReference type="PROSITE" id="PS50109">
    <property type="entry name" value="HIS_KIN"/>
    <property type="match status" value="1"/>
</dbReference>
<gene>
    <name evidence="13" type="ORF">GCM10011516_05330</name>
</gene>
<dbReference type="GO" id="GO:0016020">
    <property type="term" value="C:membrane"/>
    <property type="evidence" value="ECO:0007669"/>
    <property type="project" value="InterPro"/>
</dbReference>
<dbReference type="EC" id="2.7.13.3" evidence="2"/>
<dbReference type="GO" id="GO:0046983">
    <property type="term" value="F:protein dimerization activity"/>
    <property type="evidence" value="ECO:0007669"/>
    <property type="project" value="InterPro"/>
</dbReference>
<keyword evidence="14" id="KW-1185">Reference proteome</keyword>
<keyword evidence="6" id="KW-0418">Kinase</keyword>
<evidence type="ECO:0000256" key="9">
    <source>
        <dbReference type="SAM" id="Coils"/>
    </source>
</evidence>
<dbReference type="InterPro" id="IPR036890">
    <property type="entry name" value="HATPase_C_sf"/>
</dbReference>
<keyword evidence="8" id="KW-0902">Two-component regulatory system</keyword>
<dbReference type="Pfam" id="PF07730">
    <property type="entry name" value="HisKA_3"/>
    <property type="match status" value="1"/>
</dbReference>
<dbReference type="InterPro" id="IPR050482">
    <property type="entry name" value="Sensor_HK_TwoCompSys"/>
</dbReference>
<evidence type="ECO:0000313" key="14">
    <source>
        <dbReference type="Proteomes" id="UP000614460"/>
    </source>
</evidence>
<keyword evidence="10" id="KW-1133">Transmembrane helix</keyword>
<feature type="coiled-coil region" evidence="9">
    <location>
        <begin position="454"/>
        <end position="481"/>
    </location>
</feature>
<dbReference type="Gene3D" id="1.20.5.1930">
    <property type="match status" value="1"/>
</dbReference>
<evidence type="ECO:0000256" key="7">
    <source>
        <dbReference type="ARBA" id="ARBA00022840"/>
    </source>
</evidence>
<evidence type="ECO:0000256" key="2">
    <source>
        <dbReference type="ARBA" id="ARBA00012438"/>
    </source>
</evidence>
<dbReference type="EMBL" id="BMKM01000001">
    <property type="protein sequence ID" value="GGE10548.1"/>
    <property type="molecule type" value="Genomic_DNA"/>
</dbReference>
<evidence type="ECO:0000259" key="12">
    <source>
        <dbReference type="PROSITE" id="PS50109"/>
    </source>
</evidence>
<dbReference type="Gene3D" id="1.25.40.10">
    <property type="entry name" value="Tetratricopeptide repeat domain"/>
    <property type="match status" value="2"/>
</dbReference>
<dbReference type="InterPro" id="IPR011990">
    <property type="entry name" value="TPR-like_helical_dom_sf"/>
</dbReference>
<keyword evidence="5" id="KW-0547">Nucleotide-binding</keyword>
<reference evidence="13" key="1">
    <citation type="journal article" date="2014" name="Int. J. Syst. Evol. Microbiol.">
        <title>Complete genome sequence of Corynebacterium casei LMG S-19264T (=DSM 44701T), isolated from a smear-ripened cheese.</title>
        <authorList>
            <consortium name="US DOE Joint Genome Institute (JGI-PGF)"/>
            <person name="Walter F."/>
            <person name="Albersmeier A."/>
            <person name="Kalinowski J."/>
            <person name="Ruckert C."/>
        </authorList>
    </citation>
    <scope>NUCLEOTIDE SEQUENCE</scope>
    <source>
        <strain evidence="13">CGMCC 1.15966</strain>
    </source>
</reference>
<proteinExistence type="predicted"/>
<keyword evidence="7" id="KW-0067">ATP-binding</keyword>
<dbReference type="InterPro" id="IPR011712">
    <property type="entry name" value="Sig_transdc_His_kin_sub3_dim/P"/>
</dbReference>
<dbReference type="InterPro" id="IPR003594">
    <property type="entry name" value="HATPase_dom"/>
</dbReference>
<dbReference type="CDD" id="cd16917">
    <property type="entry name" value="HATPase_UhpB-NarQ-NarX-like"/>
    <property type="match status" value="1"/>
</dbReference>
<evidence type="ECO:0000256" key="1">
    <source>
        <dbReference type="ARBA" id="ARBA00000085"/>
    </source>
</evidence>
<evidence type="ECO:0000256" key="3">
    <source>
        <dbReference type="ARBA" id="ARBA00022553"/>
    </source>
</evidence>
<dbReference type="GO" id="GO:0005524">
    <property type="term" value="F:ATP binding"/>
    <property type="evidence" value="ECO:0007669"/>
    <property type="project" value="UniProtKB-KW"/>
</dbReference>
<dbReference type="Gene3D" id="3.30.565.10">
    <property type="entry name" value="Histidine kinase-like ATPase, C-terminal domain"/>
    <property type="match status" value="1"/>
</dbReference>
<dbReference type="InterPro" id="IPR005467">
    <property type="entry name" value="His_kinase_dom"/>
</dbReference>
<organism evidence="13 14">
    <name type="scientific">Sphingobacterium cellulitidis</name>
    <dbReference type="NCBI Taxonomy" id="1768011"/>
    <lineage>
        <taxon>Bacteria</taxon>
        <taxon>Pseudomonadati</taxon>
        <taxon>Bacteroidota</taxon>
        <taxon>Sphingobacteriia</taxon>
        <taxon>Sphingobacteriales</taxon>
        <taxon>Sphingobacteriaceae</taxon>
        <taxon>Sphingobacterium</taxon>
    </lineage>
</organism>
<keyword evidence="10" id="KW-0472">Membrane</keyword>
<evidence type="ECO:0000256" key="11">
    <source>
        <dbReference type="SAM" id="SignalP"/>
    </source>
</evidence>
<evidence type="ECO:0000256" key="8">
    <source>
        <dbReference type="ARBA" id="ARBA00023012"/>
    </source>
</evidence>
<feature type="signal peptide" evidence="11">
    <location>
        <begin position="1"/>
        <end position="21"/>
    </location>
</feature>
<comment type="caution">
    <text evidence="13">The sequence shown here is derived from an EMBL/GenBank/DDBJ whole genome shotgun (WGS) entry which is preliminary data.</text>
</comment>
<dbReference type="Proteomes" id="UP000614460">
    <property type="component" value="Unassembled WGS sequence"/>
</dbReference>
<dbReference type="AlphaFoldDB" id="A0A8H9FYX5"/>
<feature type="coiled-coil region" evidence="9">
    <location>
        <begin position="372"/>
        <end position="415"/>
    </location>
</feature>
<feature type="transmembrane region" description="Helical" evidence="10">
    <location>
        <begin position="414"/>
        <end position="431"/>
    </location>
</feature>
<evidence type="ECO:0000256" key="6">
    <source>
        <dbReference type="ARBA" id="ARBA00022777"/>
    </source>
</evidence>
<feature type="domain" description="Histidine kinase" evidence="12">
    <location>
        <begin position="477"/>
        <end position="666"/>
    </location>
</feature>
<dbReference type="PANTHER" id="PTHR24421">
    <property type="entry name" value="NITRATE/NITRITE SENSOR PROTEIN NARX-RELATED"/>
    <property type="match status" value="1"/>
</dbReference>
<evidence type="ECO:0000313" key="13">
    <source>
        <dbReference type="EMBL" id="GGE10548.1"/>
    </source>
</evidence>
<keyword evidence="10" id="KW-0812">Transmembrane</keyword>
<dbReference type="RefSeq" id="WP_094257578.1">
    <property type="nucleotide sequence ID" value="NZ_BMKM01000001.1"/>
</dbReference>
<evidence type="ECO:0000256" key="4">
    <source>
        <dbReference type="ARBA" id="ARBA00022679"/>
    </source>
</evidence>
<name>A0A8H9FYX5_9SPHI</name>